<dbReference type="Proteomes" id="UP000522081">
    <property type="component" value="Unassembled WGS sequence"/>
</dbReference>
<proteinExistence type="predicted"/>
<evidence type="ECO:0000313" key="2">
    <source>
        <dbReference type="Proteomes" id="UP000522081"/>
    </source>
</evidence>
<organism evidence="1 2">
    <name type="scientific">Novosphingobium marinum</name>
    <dbReference type="NCBI Taxonomy" id="1514948"/>
    <lineage>
        <taxon>Bacteria</taxon>
        <taxon>Pseudomonadati</taxon>
        <taxon>Pseudomonadota</taxon>
        <taxon>Alphaproteobacteria</taxon>
        <taxon>Sphingomonadales</taxon>
        <taxon>Sphingomonadaceae</taxon>
        <taxon>Novosphingobium</taxon>
    </lineage>
</organism>
<dbReference type="AlphaFoldDB" id="A0A7Z0BT29"/>
<keyword evidence="2" id="KW-1185">Reference proteome</keyword>
<protein>
    <submittedName>
        <fullName evidence="1">Anti-sigma factor RsiW</fullName>
    </submittedName>
</protein>
<dbReference type="RefSeq" id="WP_179407365.1">
    <property type="nucleotide sequence ID" value="NZ_BMGF01000002.1"/>
</dbReference>
<sequence length="219" mass="22947">MKRSDEEISAWLDGQLPPHHAARIATELETDDELQGRVASLRNIDALVRKAVPLDDAVPVELLERLGLGQAPAETNVLPLAFSRPQRRSSAKVTTGGPGTGNRRWWKAAAQVALVACLGLAGAAWLGSADGDRAAPYRTLSAPAASQVGGNPSAIVLFDESVSEAQARTIIRSAGATIAGERTASGAWPIGLDPAESEDILSELRKSEEVLLAESIEGG</sequence>
<reference evidence="1 2" key="1">
    <citation type="submission" date="2020-07" db="EMBL/GenBank/DDBJ databases">
        <title>Genomic Encyclopedia of Type Strains, Phase IV (KMG-IV): sequencing the most valuable type-strain genomes for metagenomic binning, comparative biology and taxonomic classification.</title>
        <authorList>
            <person name="Goeker M."/>
        </authorList>
    </citation>
    <scope>NUCLEOTIDE SEQUENCE [LARGE SCALE GENOMIC DNA]</scope>
    <source>
        <strain evidence="1 2">DSM 29043</strain>
    </source>
</reference>
<gene>
    <name evidence="1" type="ORF">FHS75_001845</name>
</gene>
<evidence type="ECO:0000313" key="1">
    <source>
        <dbReference type="EMBL" id="NYH95526.1"/>
    </source>
</evidence>
<name>A0A7Z0BT29_9SPHN</name>
<comment type="caution">
    <text evidence="1">The sequence shown here is derived from an EMBL/GenBank/DDBJ whole genome shotgun (WGS) entry which is preliminary data.</text>
</comment>
<accession>A0A7Z0BT29</accession>
<dbReference type="EMBL" id="JACBZF010000002">
    <property type="protein sequence ID" value="NYH95526.1"/>
    <property type="molecule type" value="Genomic_DNA"/>
</dbReference>